<dbReference type="PROSITE" id="PS51143">
    <property type="entry name" value="MT_A70"/>
    <property type="match status" value="1"/>
</dbReference>
<evidence type="ECO:0000256" key="1">
    <source>
        <dbReference type="ARBA" id="ARBA00012160"/>
    </source>
</evidence>
<evidence type="ECO:0000256" key="4">
    <source>
        <dbReference type="ARBA" id="ARBA00022691"/>
    </source>
</evidence>
<dbReference type="GO" id="GO:0005634">
    <property type="term" value="C:nucleus"/>
    <property type="evidence" value="ECO:0007669"/>
    <property type="project" value="TreeGrafter"/>
</dbReference>
<dbReference type="GO" id="GO:0036396">
    <property type="term" value="C:RNA N6-methyladenosine methyltransferase complex"/>
    <property type="evidence" value="ECO:0007669"/>
    <property type="project" value="TreeGrafter"/>
</dbReference>
<evidence type="ECO:0000256" key="2">
    <source>
        <dbReference type="ARBA" id="ARBA00022603"/>
    </source>
</evidence>
<comment type="caution">
    <text evidence="7">The sequence shown here is derived from an EMBL/GenBank/DDBJ whole genome shotgun (WGS) entry which is preliminary data.</text>
</comment>
<keyword evidence="2" id="KW-0489">Methyltransferase</keyword>
<evidence type="ECO:0000313" key="7">
    <source>
        <dbReference type="EMBL" id="KEJ83012.1"/>
    </source>
</evidence>
<dbReference type="EMBL" id="ARYC01001235">
    <property type="protein sequence ID" value="KEJ83012.1"/>
    <property type="molecule type" value="Genomic_DNA"/>
</dbReference>
<dbReference type="GO" id="GO:0001734">
    <property type="term" value="F:mRNA m(6)A methyltransferase activity"/>
    <property type="evidence" value="ECO:0007669"/>
    <property type="project" value="UniProtKB-EC"/>
</dbReference>
<keyword evidence="4" id="KW-0949">S-adenosyl-L-methionine</keyword>
<comment type="similarity">
    <text evidence="6">Belongs to the MT-A70-like family.</text>
</comment>
<dbReference type="Proteomes" id="UP000053232">
    <property type="component" value="Unassembled WGS sequence"/>
</dbReference>
<comment type="catalytic activity">
    <reaction evidence="5">
        <text>an adenosine in mRNA + S-adenosyl-L-methionine = an N(6)-methyladenosine in mRNA + S-adenosyl-L-homocysteine + H(+)</text>
        <dbReference type="Rhea" id="RHEA:55584"/>
        <dbReference type="Rhea" id="RHEA-COMP:12414"/>
        <dbReference type="Rhea" id="RHEA-COMP:12417"/>
        <dbReference type="ChEBI" id="CHEBI:15378"/>
        <dbReference type="ChEBI" id="CHEBI:57856"/>
        <dbReference type="ChEBI" id="CHEBI:59789"/>
        <dbReference type="ChEBI" id="CHEBI:74411"/>
        <dbReference type="ChEBI" id="CHEBI:74449"/>
        <dbReference type="EC" id="2.1.1.348"/>
    </reaction>
</comment>
<evidence type="ECO:0000256" key="6">
    <source>
        <dbReference type="PROSITE-ProRule" id="PRU00489"/>
    </source>
</evidence>
<evidence type="ECO:0000313" key="8">
    <source>
        <dbReference type="Proteomes" id="UP000053232"/>
    </source>
</evidence>
<keyword evidence="3" id="KW-0808">Transferase</keyword>
<dbReference type="InterPro" id="IPR007757">
    <property type="entry name" value="MT-A70-like"/>
</dbReference>
<dbReference type="Pfam" id="PF05063">
    <property type="entry name" value="MT-A70"/>
    <property type="match status" value="1"/>
</dbReference>
<sequence length="86" mass="10126">MGVLHCALLRKVHHSQEGQCRRYSSYHRVENVIVAPVREHSQKPEEIYGFVQKMCPDMRNLEIFAKSHNEREGWTSCGNELVEMRQ</sequence>
<accession>A0A073ICB7</accession>
<evidence type="ECO:0000256" key="5">
    <source>
        <dbReference type="ARBA" id="ARBA00048957"/>
    </source>
</evidence>
<evidence type="ECO:0000256" key="3">
    <source>
        <dbReference type="ARBA" id="ARBA00022679"/>
    </source>
</evidence>
<gene>
    <name evidence="7" type="ORF">OXYTRIMIC_733</name>
</gene>
<dbReference type="EC" id="2.1.1.348" evidence="1"/>
<organism evidence="7 8">
    <name type="scientific">Oxytricha trifallax</name>
    <dbReference type="NCBI Taxonomy" id="1172189"/>
    <lineage>
        <taxon>Eukaryota</taxon>
        <taxon>Sar</taxon>
        <taxon>Alveolata</taxon>
        <taxon>Ciliophora</taxon>
        <taxon>Intramacronucleata</taxon>
        <taxon>Spirotrichea</taxon>
        <taxon>Stichotrichia</taxon>
        <taxon>Sporadotrichida</taxon>
        <taxon>Oxytrichidae</taxon>
        <taxon>Oxytrichinae</taxon>
        <taxon>Oxytricha</taxon>
    </lineage>
</organism>
<keyword evidence="8" id="KW-1185">Reference proteome</keyword>
<name>A0A073ICB7_9SPIT</name>
<protein>
    <recommendedName>
        <fullName evidence="1">mRNA m(6)A methyltransferase</fullName>
        <ecNumber evidence="1">2.1.1.348</ecNumber>
    </recommendedName>
</protein>
<dbReference type="PANTHER" id="PTHR12829:SF7">
    <property type="entry name" value="N6-ADENOSINE-METHYLTRANSFERASE CATALYTIC SUBUNIT"/>
    <property type="match status" value="1"/>
</dbReference>
<reference evidence="8" key="1">
    <citation type="journal article" date="2014" name="Cell">
        <title>The Architecture of a Scrambled Genome Reveals Massive Levels of Genomic Rearrangement during Development.</title>
        <authorList>
            <person name="Chen X."/>
            <person name="Bracht J.R."/>
            <person name="Goldman A.D."/>
            <person name="Dolzhenko E."/>
            <person name="Clay D.M."/>
            <person name="Swart E.C."/>
            <person name="Perlman D.H."/>
            <person name="Doak T.G."/>
            <person name="Stuart A."/>
            <person name="Amemiya C.T."/>
            <person name="Sebra R.P."/>
            <person name="Landweber L.F."/>
        </authorList>
    </citation>
    <scope>NUCLEOTIDE SEQUENCE [LARGE SCALE GENOMIC DNA]</scope>
    <source>
        <strain evidence="8">JRB310</strain>
    </source>
</reference>
<dbReference type="GO" id="GO:0032259">
    <property type="term" value="P:methylation"/>
    <property type="evidence" value="ECO:0007669"/>
    <property type="project" value="UniProtKB-KW"/>
</dbReference>
<proteinExistence type="inferred from homology"/>
<dbReference type="PANTHER" id="PTHR12829">
    <property type="entry name" value="N6-ADENOSINE-METHYLTRANSFERASE"/>
    <property type="match status" value="1"/>
</dbReference>
<dbReference type="AlphaFoldDB" id="A0A073ICB7"/>